<dbReference type="InterPro" id="IPR000845">
    <property type="entry name" value="Nucleoside_phosphorylase_d"/>
</dbReference>
<dbReference type="PANTHER" id="PTHR46832:SF1">
    <property type="entry name" value="5'-METHYLTHIOADENOSINE_S-ADENOSYLHOMOCYSTEINE NUCLEOSIDASE"/>
    <property type="match status" value="1"/>
</dbReference>
<dbReference type="PANTHER" id="PTHR46832">
    <property type="entry name" value="5'-METHYLTHIOADENOSINE/S-ADENOSYLHOMOCYSTEINE NUCLEOSIDASE"/>
    <property type="match status" value="1"/>
</dbReference>
<keyword evidence="3" id="KW-1185">Reference proteome</keyword>
<reference evidence="2" key="1">
    <citation type="submission" date="2020-10" db="EMBL/GenBank/DDBJ databases">
        <title>Taxonomic study of unclassified bacteria belonging to the class Ktedonobacteria.</title>
        <authorList>
            <person name="Yabe S."/>
            <person name="Wang C.M."/>
            <person name="Zheng Y."/>
            <person name="Sakai Y."/>
            <person name="Cavaletti L."/>
            <person name="Monciardini P."/>
            <person name="Donadio S."/>
        </authorList>
    </citation>
    <scope>NUCLEOTIDE SEQUENCE</scope>
    <source>
        <strain evidence="2">ID150040</strain>
    </source>
</reference>
<evidence type="ECO:0000313" key="2">
    <source>
        <dbReference type="EMBL" id="GHO96594.1"/>
    </source>
</evidence>
<name>A0A8J3N2Z4_9CHLR</name>
<protein>
    <recommendedName>
        <fullName evidence="1">Nucleoside phosphorylase domain-containing protein</fullName>
    </recommendedName>
</protein>
<dbReference type="GO" id="GO:0009116">
    <property type="term" value="P:nucleoside metabolic process"/>
    <property type="evidence" value="ECO:0007669"/>
    <property type="project" value="InterPro"/>
</dbReference>
<dbReference type="GO" id="GO:0019284">
    <property type="term" value="P:L-methionine salvage from S-adenosylmethionine"/>
    <property type="evidence" value="ECO:0007669"/>
    <property type="project" value="TreeGrafter"/>
</dbReference>
<dbReference type="GO" id="GO:0008930">
    <property type="term" value="F:methylthioadenosine nucleosidase activity"/>
    <property type="evidence" value="ECO:0007669"/>
    <property type="project" value="TreeGrafter"/>
</dbReference>
<feature type="domain" description="Nucleoside phosphorylase" evidence="1">
    <location>
        <begin position="340"/>
        <end position="564"/>
    </location>
</feature>
<dbReference type="GO" id="GO:0008782">
    <property type="term" value="F:adenosylhomocysteine nucleosidase activity"/>
    <property type="evidence" value="ECO:0007669"/>
    <property type="project" value="TreeGrafter"/>
</dbReference>
<accession>A0A8J3N2Z4</accession>
<dbReference type="EMBL" id="BNJK01000001">
    <property type="protein sequence ID" value="GHO96594.1"/>
    <property type="molecule type" value="Genomic_DNA"/>
</dbReference>
<dbReference type="Pfam" id="PF01048">
    <property type="entry name" value="PNP_UDP_1"/>
    <property type="match status" value="1"/>
</dbReference>
<evidence type="ECO:0000313" key="3">
    <source>
        <dbReference type="Proteomes" id="UP000597444"/>
    </source>
</evidence>
<dbReference type="RefSeq" id="WP_220207205.1">
    <property type="nucleotide sequence ID" value="NZ_BNJK01000001.1"/>
</dbReference>
<dbReference type="SUPFAM" id="SSF53167">
    <property type="entry name" value="Purine and uridine phosphorylases"/>
    <property type="match status" value="1"/>
</dbReference>
<gene>
    <name evidence="2" type="ORF">KSF_066420</name>
</gene>
<comment type="caution">
    <text evidence="2">The sequence shown here is derived from an EMBL/GenBank/DDBJ whole genome shotgun (WGS) entry which is preliminary data.</text>
</comment>
<sequence length="584" mass="64942">MELPLPMQRLAQMLSQRREGQTRPYHLLLPSAISFTPQLMQSLCQISDWNRFRTYIQEFGHNDRIRLLKNALSTTENRDGYDSLARLIAKDFFSTILTTNLDSRLEEALVRQGLPPVTFKTLVVGRDTDEYIAESLDKPTQGVHIIKLHGSLIDGVLPHSFPDFFELRSSMRQSLQRYLNQDLVIVGSLEQEDDLIRLFSRAGGASIYYATPHEPQPDDAVIKVITARHYDARNFVIAGSHGSFGSFFQTLETILLSNTSLLSAPDTKKLEHSSHSKANTSQQAASIYEAGTHQSSSLILGNTSLTSDENTPATRQTVAKRRRSTTDLLLVTVTEIEAKAVIHAFEKENDQKVNYFFIGDKTYYDLGEVEEAGVVMVQSEMGSGGPGGSLLTIEKAIQALSPSAIIMVGIAFGCDPKKQGIGDILVSRQLVGYELQRVGSNDSGEEEIRPRGDRPSASTLLLDRFVSGLKDWLEPPTVHIGLILSGQKLIDHVGYRERLRKLEPEAIGGEMEGAGLYAAAERNKIDWILVKAICDWADGNKGQNKNQYQQQAAQNAARFTIHVLRRGGFTPSHFPLWRPQSSSM</sequence>
<dbReference type="Proteomes" id="UP000597444">
    <property type="component" value="Unassembled WGS sequence"/>
</dbReference>
<dbReference type="Gene3D" id="3.40.50.1580">
    <property type="entry name" value="Nucleoside phosphorylase domain"/>
    <property type="match status" value="1"/>
</dbReference>
<organism evidence="2 3">
    <name type="scientific">Reticulibacter mediterranei</name>
    <dbReference type="NCBI Taxonomy" id="2778369"/>
    <lineage>
        <taxon>Bacteria</taxon>
        <taxon>Bacillati</taxon>
        <taxon>Chloroflexota</taxon>
        <taxon>Ktedonobacteria</taxon>
        <taxon>Ktedonobacterales</taxon>
        <taxon>Reticulibacteraceae</taxon>
        <taxon>Reticulibacter</taxon>
    </lineage>
</organism>
<evidence type="ECO:0000259" key="1">
    <source>
        <dbReference type="Pfam" id="PF01048"/>
    </source>
</evidence>
<dbReference type="AlphaFoldDB" id="A0A8J3N2Z4"/>
<dbReference type="GO" id="GO:0005829">
    <property type="term" value="C:cytosol"/>
    <property type="evidence" value="ECO:0007669"/>
    <property type="project" value="TreeGrafter"/>
</dbReference>
<proteinExistence type="predicted"/>
<dbReference type="InterPro" id="IPR035994">
    <property type="entry name" value="Nucleoside_phosphorylase_sf"/>
</dbReference>